<dbReference type="AlphaFoldDB" id="A0AAW8U045"/>
<gene>
    <name evidence="2" type="ORF">P7H43_07405</name>
</gene>
<feature type="transmembrane region" description="Helical" evidence="1">
    <location>
        <begin position="109"/>
        <end position="128"/>
    </location>
</feature>
<dbReference type="RefSeq" id="WP_311835412.1">
    <property type="nucleotide sequence ID" value="NZ_JARQBJ010000003.1"/>
</dbReference>
<comment type="caution">
    <text evidence="2">The sequence shown here is derived from an EMBL/GenBank/DDBJ whole genome shotgun (WGS) entry which is preliminary data.</text>
</comment>
<evidence type="ECO:0000313" key="3">
    <source>
        <dbReference type="Proteomes" id="UP001256711"/>
    </source>
</evidence>
<dbReference type="Pfam" id="PF14184">
    <property type="entry name" value="YrvL"/>
    <property type="match status" value="1"/>
</dbReference>
<proteinExistence type="predicted"/>
<keyword evidence="1" id="KW-1133">Transmembrane helix</keyword>
<keyword evidence="1" id="KW-0812">Transmembrane</keyword>
<evidence type="ECO:0000313" key="2">
    <source>
        <dbReference type="EMBL" id="MDT2810306.1"/>
    </source>
</evidence>
<name>A0AAW8U045_9ENTE</name>
<accession>A0AAW8U045</accession>
<dbReference type="Proteomes" id="UP001256711">
    <property type="component" value="Unassembled WGS sequence"/>
</dbReference>
<reference evidence="2" key="1">
    <citation type="submission" date="2023-03" db="EMBL/GenBank/DDBJ databases">
        <authorList>
            <person name="Shen W."/>
            <person name="Cai J."/>
        </authorList>
    </citation>
    <scope>NUCLEOTIDE SEQUENCE</scope>
    <source>
        <strain evidence="2">B226-2</strain>
    </source>
</reference>
<feature type="transmembrane region" description="Helical" evidence="1">
    <location>
        <begin position="12"/>
        <end position="36"/>
    </location>
</feature>
<protein>
    <submittedName>
        <fullName evidence="2">YrvL family regulatory protein</fullName>
    </submittedName>
</protein>
<keyword evidence="1" id="KW-0472">Membrane</keyword>
<feature type="transmembrane region" description="Helical" evidence="1">
    <location>
        <begin position="42"/>
        <end position="62"/>
    </location>
</feature>
<dbReference type="EMBL" id="JARQBJ010000003">
    <property type="protein sequence ID" value="MDT2810306.1"/>
    <property type="molecule type" value="Genomic_DNA"/>
</dbReference>
<feature type="transmembrane region" description="Helical" evidence="1">
    <location>
        <begin position="83"/>
        <end position="103"/>
    </location>
</feature>
<evidence type="ECO:0000256" key="1">
    <source>
        <dbReference type="SAM" id="Phobius"/>
    </source>
</evidence>
<sequence>MPKLPNRPPASVLLMAFITTGFVTLILSVFGAALLNLFGAGYATRGSLIAFVFWALVLNLPFAPLSTALERRYQRSKRPSDKLWFFLVDTGLSTLIMMLVALFDPTVRIPFFAALLTSLIFSLLELLLNDLQPKVRP</sequence>
<organism evidence="2 3">
    <name type="scientific">Enterococcus asini</name>
    <dbReference type="NCBI Taxonomy" id="57732"/>
    <lineage>
        <taxon>Bacteria</taxon>
        <taxon>Bacillati</taxon>
        <taxon>Bacillota</taxon>
        <taxon>Bacilli</taxon>
        <taxon>Lactobacillales</taxon>
        <taxon>Enterococcaceae</taxon>
        <taxon>Enterococcus</taxon>
    </lineage>
</organism>
<dbReference type="InterPro" id="IPR025912">
    <property type="entry name" value="YrvL"/>
</dbReference>